<feature type="domain" description="Thioester reductase (TE)" evidence="2">
    <location>
        <begin position="17"/>
        <end position="98"/>
    </location>
</feature>
<keyword evidence="1" id="KW-0444">Lipid biosynthesis</keyword>
<dbReference type="EMBL" id="CM027683">
    <property type="protein sequence ID" value="KAG0531949.1"/>
    <property type="molecule type" value="Genomic_DNA"/>
</dbReference>
<evidence type="ECO:0000313" key="4">
    <source>
        <dbReference type="Proteomes" id="UP000807115"/>
    </source>
</evidence>
<name>A0A921R251_SORBI</name>
<dbReference type="Proteomes" id="UP000807115">
    <property type="component" value="Chromosome 4"/>
</dbReference>
<evidence type="ECO:0000313" key="3">
    <source>
        <dbReference type="EMBL" id="KAG0531949.1"/>
    </source>
</evidence>
<sequence>MDATKVAGCFRDRTILVTGSTGFLAKLLVEKILRVQPDVKKLYLLVRAPDDAAAQQRVLHEIVGKQLFDVLRARHGADFRSFIQEKTSPLAGDVAHQNRELIDF</sequence>
<dbReference type="SUPFAM" id="SSF51735">
    <property type="entry name" value="NAD(P)-binding Rossmann-fold domains"/>
    <property type="match status" value="1"/>
</dbReference>
<dbReference type="GO" id="GO:0102965">
    <property type="term" value="F:alcohol-forming long-chain fatty acyl-CoA reductase activity"/>
    <property type="evidence" value="ECO:0007669"/>
    <property type="project" value="UniProtKB-EC"/>
</dbReference>
<protein>
    <recommendedName>
        <fullName evidence="1">Fatty acyl-CoA reductase</fullName>
        <ecNumber evidence="1">1.2.1.84</ecNumber>
    </recommendedName>
</protein>
<organism evidence="3 4">
    <name type="scientific">Sorghum bicolor</name>
    <name type="common">Sorghum</name>
    <name type="synonym">Sorghum vulgare</name>
    <dbReference type="NCBI Taxonomy" id="4558"/>
    <lineage>
        <taxon>Eukaryota</taxon>
        <taxon>Viridiplantae</taxon>
        <taxon>Streptophyta</taxon>
        <taxon>Embryophyta</taxon>
        <taxon>Tracheophyta</taxon>
        <taxon>Spermatophyta</taxon>
        <taxon>Magnoliopsida</taxon>
        <taxon>Liliopsida</taxon>
        <taxon>Poales</taxon>
        <taxon>Poaceae</taxon>
        <taxon>PACMAD clade</taxon>
        <taxon>Panicoideae</taxon>
        <taxon>Andropogonodae</taxon>
        <taxon>Andropogoneae</taxon>
        <taxon>Sorghinae</taxon>
        <taxon>Sorghum</taxon>
    </lineage>
</organism>
<dbReference type="InterPro" id="IPR036291">
    <property type="entry name" value="NAD(P)-bd_dom_sf"/>
</dbReference>
<keyword evidence="1" id="KW-0443">Lipid metabolism</keyword>
<dbReference type="PANTHER" id="PTHR11011">
    <property type="entry name" value="MALE STERILITY PROTEIN 2-RELATED"/>
    <property type="match status" value="1"/>
</dbReference>
<comment type="function">
    <text evidence="1">Catalyzes the reduction of fatty acyl-CoA to fatty alcohols.</text>
</comment>
<dbReference type="InterPro" id="IPR013120">
    <property type="entry name" value="FAR_NAD-bd"/>
</dbReference>
<dbReference type="PANTHER" id="PTHR11011:SF75">
    <property type="entry name" value="FATTY ACYL-COA REDUCTASE"/>
    <property type="match status" value="1"/>
</dbReference>
<dbReference type="InterPro" id="IPR026055">
    <property type="entry name" value="FAR"/>
</dbReference>
<evidence type="ECO:0000256" key="1">
    <source>
        <dbReference type="RuleBase" id="RU363097"/>
    </source>
</evidence>
<gene>
    <name evidence="3" type="ORF">BDA96_04G066000</name>
</gene>
<proteinExistence type="inferred from homology"/>
<dbReference type="GO" id="GO:0006629">
    <property type="term" value="P:lipid metabolic process"/>
    <property type="evidence" value="ECO:0007669"/>
    <property type="project" value="UniProtKB-KW"/>
</dbReference>
<evidence type="ECO:0000259" key="2">
    <source>
        <dbReference type="Pfam" id="PF07993"/>
    </source>
</evidence>
<comment type="caution">
    <text evidence="3">The sequence shown here is derived from an EMBL/GenBank/DDBJ whole genome shotgun (WGS) entry which is preliminary data.</text>
</comment>
<keyword evidence="1" id="KW-0521">NADP</keyword>
<dbReference type="GO" id="GO:0080019">
    <property type="term" value="F:alcohol-forming very long-chain fatty acyl-CoA reductase activity"/>
    <property type="evidence" value="ECO:0007669"/>
    <property type="project" value="InterPro"/>
</dbReference>
<accession>A0A921R251</accession>
<reference evidence="3" key="2">
    <citation type="submission" date="2020-10" db="EMBL/GenBank/DDBJ databases">
        <authorList>
            <person name="Cooper E.A."/>
            <person name="Brenton Z.W."/>
            <person name="Flinn B.S."/>
            <person name="Jenkins J."/>
            <person name="Shu S."/>
            <person name="Flowers D."/>
            <person name="Luo F."/>
            <person name="Wang Y."/>
            <person name="Xia P."/>
            <person name="Barry K."/>
            <person name="Daum C."/>
            <person name="Lipzen A."/>
            <person name="Yoshinaga Y."/>
            <person name="Schmutz J."/>
            <person name="Saski C."/>
            <person name="Vermerris W."/>
            <person name="Kresovich S."/>
        </authorList>
    </citation>
    <scope>NUCLEOTIDE SEQUENCE</scope>
</reference>
<reference evidence="3" key="1">
    <citation type="journal article" date="2019" name="BMC Genomics">
        <title>A new reference genome for Sorghum bicolor reveals high levels of sequence similarity between sweet and grain genotypes: implications for the genetics of sugar metabolism.</title>
        <authorList>
            <person name="Cooper E.A."/>
            <person name="Brenton Z.W."/>
            <person name="Flinn B.S."/>
            <person name="Jenkins J."/>
            <person name="Shu S."/>
            <person name="Flowers D."/>
            <person name="Luo F."/>
            <person name="Wang Y."/>
            <person name="Xia P."/>
            <person name="Barry K."/>
            <person name="Daum C."/>
            <person name="Lipzen A."/>
            <person name="Yoshinaga Y."/>
            <person name="Schmutz J."/>
            <person name="Saski C."/>
            <person name="Vermerris W."/>
            <person name="Kresovich S."/>
        </authorList>
    </citation>
    <scope>NUCLEOTIDE SEQUENCE</scope>
</reference>
<comment type="catalytic activity">
    <reaction evidence="1">
        <text>a long-chain fatty acyl-CoA + 2 NADPH + 2 H(+) = a long-chain primary fatty alcohol + 2 NADP(+) + CoA</text>
        <dbReference type="Rhea" id="RHEA:52716"/>
        <dbReference type="ChEBI" id="CHEBI:15378"/>
        <dbReference type="ChEBI" id="CHEBI:57287"/>
        <dbReference type="ChEBI" id="CHEBI:57783"/>
        <dbReference type="ChEBI" id="CHEBI:58349"/>
        <dbReference type="ChEBI" id="CHEBI:77396"/>
        <dbReference type="ChEBI" id="CHEBI:83139"/>
        <dbReference type="EC" id="1.2.1.84"/>
    </reaction>
</comment>
<dbReference type="AlphaFoldDB" id="A0A921R251"/>
<dbReference type="EC" id="1.2.1.84" evidence="1"/>
<dbReference type="Gene3D" id="3.40.50.720">
    <property type="entry name" value="NAD(P)-binding Rossmann-like Domain"/>
    <property type="match status" value="1"/>
</dbReference>
<comment type="similarity">
    <text evidence="1">Belongs to the fatty acyl-CoA reductase family.</text>
</comment>
<keyword evidence="1" id="KW-0560">Oxidoreductase</keyword>
<dbReference type="Pfam" id="PF07993">
    <property type="entry name" value="NAD_binding_4"/>
    <property type="match status" value="1"/>
</dbReference>